<dbReference type="Proteomes" id="UP001501495">
    <property type="component" value="Unassembled WGS sequence"/>
</dbReference>
<evidence type="ECO:0000313" key="1">
    <source>
        <dbReference type="EMBL" id="GAA4128696.1"/>
    </source>
</evidence>
<dbReference type="RefSeq" id="WP_344735327.1">
    <property type="nucleotide sequence ID" value="NZ_BAAAZH010000033.1"/>
</dbReference>
<proteinExistence type="predicted"/>
<accession>A0ABP7Y0V0</accession>
<name>A0ABP7Y0V0_9ACTN</name>
<organism evidence="1 2">
    <name type="scientific">Nocardioides fonticola</name>
    <dbReference type="NCBI Taxonomy" id="450363"/>
    <lineage>
        <taxon>Bacteria</taxon>
        <taxon>Bacillati</taxon>
        <taxon>Actinomycetota</taxon>
        <taxon>Actinomycetes</taxon>
        <taxon>Propionibacteriales</taxon>
        <taxon>Nocardioidaceae</taxon>
        <taxon>Nocardioides</taxon>
    </lineage>
</organism>
<sequence length="301" mass="31420">MSARVSDSALLPALDEADLDAPAPRPASGLLALAVPVVRDAALLPLRLAVAGTQATLAVGRLAAPDGPIRRPGGYAEMVQRVIGEGGYVQQLADILLAEGGPVRLAEFAAELLDPARPLGRMLQRDGVIDRLLGEDGPLARLTAVDGNLERLLAEDGPVDRLLRPDGALERLLAEGGALDRLIEEEGLLDRLLRSGGTLDRLTEPGGVLEQLLRPNGLADRILTDDGFLEKLLADGGTLDQLVSLGTTLEHIKPRLEELADVVPQLAAAADTLGRAATPLGDLAGRIPGGRRRTQAAEAGA</sequence>
<protein>
    <recommendedName>
        <fullName evidence="3">ABC transporter</fullName>
    </recommendedName>
</protein>
<keyword evidence="2" id="KW-1185">Reference proteome</keyword>
<comment type="caution">
    <text evidence="1">The sequence shown here is derived from an EMBL/GenBank/DDBJ whole genome shotgun (WGS) entry which is preliminary data.</text>
</comment>
<evidence type="ECO:0008006" key="3">
    <source>
        <dbReference type="Google" id="ProtNLM"/>
    </source>
</evidence>
<reference evidence="2" key="1">
    <citation type="journal article" date="2019" name="Int. J. Syst. Evol. Microbiol.">
        <title>The Global Catalogue of Microorganisms (GCM) 10K type strain sequencing project: providing services to taxonomists for standard genome sequencing and annotation.</title>
        <authorList>
            <consortium name="The Broad Institute Genomics Platform"/>
            <consortium name="The Broad Institute Genome Sequencing Center for Infectious Disease"/>
            <person name="Wu L."/>
            <person name="Ma J."/>
        </authorList>
    </citation>
    <scope>NUCLEOTIDE SEQUENCE [LARGE SCALE GENOMIC DNA]</scope>
    <source>
        <strain evidence="2">JCM 16703</strain>
    </source>
</reference>
<dbReference type="EMBL" id="BAAAZH010000033">
    <property type="protein sequence ID" value="GAA4128696.1"/>
    <property type="molecule type" value="Genomic_DNA"/>
</dbReference>
<evidence type="ECO:0000313" key="2">
    <source>
        <dbReference type="Proteomes" id="UP001501495"/>
    </source>
</evidence>
<gene>
    <name evidence="1" type="ORF">GCM10022215_40440</name>
</gene>